<name>A0A095SJ97_9GAMM</name>
<evidence type="ECO:0000256" key="2">
    <source>
        <dbReference type="ARBA" id="ARBA00004370"/>
    </source>
</evidence>
<dbReference type="EC" id="2.7.13.3" evidence="3"/>
<dbReference type="Pfam" id="PF00512">
    <property type="entry name" value="HisKA"/>
    <property type="match status" value="1"/>
</dbReference>
<comment type="caution">
    <text evidence="13">The sequence shown here is derived from an EMBL/GenBank/DDBJ whole genome shotgun (WGS) entry which is preliminary data.</text>
</comment>
<dbReference type="Gene3D" id="1.10.287.130">
    <property type="match status" value="1"/>
</dbReference>
<evidence type="ECO:0000313" key="13">
    <source>
        <dbReference type="EMBL" id="KGD64731.1"/>
    </source>
</evidence>
<dbReference type="InterPro" id="IPR003660">
    <property type="entry name" value="HAMP_dom"/>
</dbReference>
<dbReference type="PANTHER" id="PTHR45436:SF10">
    <property type="entry name" value="HISTIDINE KINASE"/>
    <property type="match status" value="1"/>
</dbReference>
<dbReference type="SMART" id="SM00388">
    <property type="entry name" value="HisKA"/>
    <property type="match status" value="1"/>
</dbReference>
<dbReference type="Proteomes" id="UP000029444">
    <property type="component" value="Unassembled WGS sequence"/>
</dbReference>
<dbReference type="InterPro" id="IPR050428">
    <property type="entry name" value="TCS_sensor_his_kinase"/>
</dbReference>
<evidence type="ECO:0000259" key="12">
    <source>
        <dbReference type="PROSITE" id="PS50885"/>
    </source>
</evidence>
<evidence type="ECO:0000256" key="9">
    <source>
        <dbReference type="ARBA" id="ARBA00023012"/>
    </source>
</evidence>
<evidence type="ECO:0000256" key="10">
    <source>
        <dbReference type="SAM" id="Phobius"/>
    </source>
</evidence>
<dbReference type="SUPFAM" id="SSF47384">
    <property type="entry name" value="Homodimeric domain of signal transducing histidine kinase"/>
    <property type="match status" value="1"/>
</dbReference>
<dbReference type="EMBL" id="ARXV01000007">
    <property type="protein sequence ID" value="KGD64731.1"/>
    <property type="molecule type" value="Genomic_DNA"/>
</dbReference>
<proteinExistence type="predicted"/>
<comment type="catalytic activity">
    <reaction evidence="1">
        <text>ATP + protein L-histidine = ADP + protein N-phospho-L-histidine.</text>
        <dbReference type="EC" id="2.7.13.3"/>
    </reaction>
</comment>
<gene>
    <name evidence="13" type="ORF">Y5S_02097</name>
</gene>
<dbReference type="RefSeq" id="WP_035232858.1">
    <property type="nucleotide sequence ID" value="NZ_ARXV01000007.1"/>
</dbReference>
<dbReference type="OrthoDB" id="9809766at2"/>
<keyword evidence="14" id="KW-1185">Reference proteome</keyword>
<evidence type="ECO:0000256" key="6">
    <source>
        <dbReference type="ARBA" id="ARBA00022692"/>
    </source>
</evidence>
<evidence type="ECO:0000256" key="8">
    <source>
        <dbReference type="ARBA" id="ARBA00022989"/>
    </source>
</evidence>
<protein>
    <recommendedName>
        <fullName evidence="3">histidine kinase</fullName>
        <ecNumber evidence="3">2.7.13.3</ecNumber>
    </recommendedName>
</protein>
<dbReference type="CDD" id="cd00082">
    <property type="entry name" value="HisKA"/>
    <property type="match status" value="1"/>
</dbReference>
<dbReference type="InterPro" id="IPR003661">
    <property type="entry name" value="HisK_dim/P_dom"/>
</dbReference>
<dbReference type="Pfam" id="PF02518">
    <property type="entry name" value="HATPase_c"/>
    <property type="match status" value="1"/>
</dbReference>
<dbReference type="InterPro" id="IPR029151">
    <property type="entry name" value="Sensor-like_sf"/>
</dbReference>
<dbReference type="PATRIC" id="fig|1177154.3.peg.2134"/>
<evidence type="ECO:0000256" key="5">
    <source>
        <dbReference type="ARBA" id="ARBA00022679"/>
    </source>
</evidence>
<comment type="subcellular location">
    <subcellularLocation>
        <location evidence="2">Membrane</location>
    </subcellularLocation>
</comment>
<dbReference type="InterPro" id="IPR036890">
    <property type="entry name" value="HATPase_C_sf"/>
</dbReference>
<keyword evidence="5" id="KW-0808">Transferase</keyword>
<evidence type="ECO:0000256" key="1">
    <source>
        <dbReference type="ARBA" id="ARBA00000085"/>
    </source>
</evidence>
<evidence type="ECO:0000256" key="7">
    <source>
        <dbReference type="ARBA" id="ARBA00022777"/>
    </source>
</evidence>
<dbReference type="Gene3D" id="3.30.565.10">
    <property type="entry name" value="Histidine kinase-like ATPase, C-terminal domain"/>
    <property type="match status" value="1"/>
</dbReference>
<dbReference type="SMART" id="SM00304">
    <property type="entry name" value="HAMP"/>
    <property type="match status" value="1"/>
</dbReference>
<evidence type="ECO:0000313" key="14">
    <source>
        <dbReference type="Proteomes" id="UP000029444"/>
    </source>
</evidence>
<evidence type="ECO:0000259" key="11">
    <source>
        <dbReference type="PROSITE" id="PS50109"/>
    </source>
</evidence>
<accession>A0A095SJ97</accession>
<reference evidence="13 14" key="1">
    <citation type="submission" date="2012-09" db="EMBL/GenBank/DDBJ databases">
        <title>Genome Sequence of alkane-degrading Bacterium Alcanivorax sp. 19-m-6.</title>
        <authorList>
            <person name="Lai Q."/>
            <person name="Shao Z."/>
        </authorList>
    </citation>
    <scope>NUCLEOTIDE SEQUENCE [LARGE SCALE GENOMIC DNA]</scope>
    <source>
        <strain evidence="13 14">19-m-6</strain>
    </source>
</reference>
<dbReference type="PANTHER" id="PTHR45436">
    <property type="entry name" value="SENSOR HISTIDINE KINASE YKOH"/>
    <property type="match status" value="1"/>
</dbReference>
<dbReference type="SUPFAM" id="SSF55874">
    <property type="entry name" value="ATPase domain of HSP90 chaperone/DNA topoisomerase II/histidine kinase"/>
    <property type="match status" value="1"/>
</dbReference>
<keyword evidence="10" id="KW-0472">Membrane</keyword>
<dbReference type="SUPFAM" id="SSF158472">
    <property type="entry name" value="HAMP domain-like"/>
    <property type="match status" value="1"/>
</dbReference>
<organism evidence="13 14">
    <name type="scientific">Alcanivorax nanhaiticus</name>
    <dbReference type="NCBI Taxonomy" id="1177154"/>
    <lineage>
        <taxon>Bacteria</taxon>
        <taxon>Pseudomonadati</taxon>
        <taxon>Pseudomonadota</taxon>
        <taxon>Gammaproteobacteria</taxon>
        <taxon>Oceanospirillales</taxon>
        <taxon>Alcanivoracaceae</taxon>
        <taxon>Alcanivorax</taxon>
    </lineage>
</organism>
<keyword evidence="9" id="KW-0902">Two-component regulatory system</keyword>
<dbReference type="Gene3D" id="6.10.340.10">
    <property type="match status" value="1"/>
</dbReference>
<dbReference type="PROSITE" id="PS50109">
    <property type="entry name" value="HIS_KIN"/>
    <property type="match status" value="1"/>
</dbReference>
<keyword evidence="8 10" id="KW-1133">Transmembrane helix</keyword>
<dbReference type="CDD" id="cd18773">
    <property type="entry name" value="PDC1_HK_sensor"/>
    <property type="match status" value="1"/>
</dbReference>
<feature type="domain" description="HAMP" evidence="12">
    <location>
        <begin position="205"/>
        <end position="257"/>
    </location>
</feature>
<evidence type="ECO:0000256" key="3">
    <source>
        <dbReference type="ARBA" id="ARBA00012438"/>
    </source>
</evidence>
<dbReference type="SMART" id="SM00387">
    <property type="entry name" value="HATPase_c"/>
    <property type="match status" value="1"/>
</dbReference>
<dbReference type="GO" id="GO:0016020">
    <property type="term" value="C:membrane"/>
    <property type="evidence" value="ECO:0007669"/>
    <property type="project" value="UniProtKB-SubCell"/>
</dbReference>
<keyword evidence="4" id="KW-0597">Phosphoprotein</keyword>
<keyword evidence="7 13" id="KW-0418">Kinase</keyword>
<feature type="transmembrane region" description="Helical" evidence="10">
    <location>
        <begin position="185"/>
        <end position="207"/>
    </location>
</feature>
<dbReference type="Pfam" id="PF00672">
    <property type="entry name" value="HAMP"/>
    <property type="match status" value="1"/>
</dbReference>
<dbReference type="PROSITE" id="PS50885">
    <property type="entry name" value="HAMP"/>
    <property type="match status" value="1"/>
</dbReference>
<evidence type="ECO:0000256" key="4">
    <source>
        <dbReference type="ARBA" id="ARBA00022553"/>
    </source>
</evidence>
<dbReference type="InterPro" id="IPR003594">
    <property type="entry name" value="HATPase_dom"/>
</dbReference>
<dbReference type="STRING" id="1177154.Y5S_02097"/>
<keyword evidence="6 10" id="KW-0812">Transmembrane</keyword>
<sequence>MKLGQSLLLFYFLILGLLGWFVLDMVFSQAKPLVRQSAEETLVDAANLLAEMVAVDAHNGQVVITPQLREALQRYAARTPDAEIWGMKKGGIHTHVYITGPDGVVLFDSQGRDEGEDFSRWNDVYLTLQGGYGARTTRNDPADPSTSVMYVAAPIRDDGSLIGVISLGKPGRSIEPFVQRAERHLMLYGGGVLLFCLVLGGLLAWWLSRRVNRLRRYAEAVASGERAAPPNFHGRDEIRALADAVTAMRRRLEDRARLEDNVTLLTHEMKSPLAAIRGAGEILAEEIHEPALQRFTDNVVHESVRLSELLDRLLAMARLEKLESLPAQKMPLEMAAMVSEWQASRYSLLQEKSLRVEVSGEDETLLAEPETLKLALFNLLDNALRFAARETVLTVAVTPPSLCVINTGPLIPDYALPRVTERFYSLAAPEAEKSSGLGLAMVEEIASLHGGTLQVENTGDGVAVTLNLPA</sequence>
<dbReference type="GO" id="GO:0000155">
    <property type="term" value="F:phosphorelay sensor kinase activity"/>
    <property type="evidence" value="ECO:0007669"/>
    <property type="project" value="InterPro"/>
</dbReference>
<feature type="domain" description="Histidine kinase" evidence="11">
    <location>
        <begin position="264"/>
        <end position="470"/>
    </location>
</feature>
<dbReference type="AlphaFoldDB" id="A0A095SJ97"/>
<dbReference type="InterPro" id="IPR036097">
    <property type="entry name" value="HisK_dim/P_sf"/>
</dbReference>
<dbReference type="InterPro" id="IPR005467">
    <property type="entry name" value="His_kinase_dom"/>
</dbReference>
<dbReference type="Gene3D" id="3.30.450.20">
    <property type="entry name" value="PAS domain"/>
    <property type="match status" value="1"/>
</dbReference>
<dbReference type="NCBIfam" id="NF008312">
    <property type="entry name" value="PRK11100.1"/>
    <property type="match status" value="1"/>
</dbReference>
<dbReference type="SUPFAM" id="SSF103190">
    <property type="entry name" value="Sensory domain-like"/>
    <property type="match status" value="1"/>
</dbReference>
<dbReference type="eggNOG" id="COG2205">
    <property type="taxonomic scope" value="Bacteria"/>
</dbReference>
<dbReference type="CDD" id="cd06225">
    <property type="entry name" value="HAMP"/>
    <property type="match status" value="1"/>
</dbReference>